<feature type="region of interest" description="Disordered" evidence="1">
    <location>
        <begin position="63"/>
        <end position="87"/>
    </location>
</feature>
<comment type="caution">
    <text evidence="2">The sequence shown here is derived from an EMBL/GenBank/DDBJ whole genome shotgun (WGS) entry which is preliminary data.</text>
</comment>
<organism evidence="2 3">
    <name type="scientific">Mucuna pruriens</name>
    <name type="common">Velvet bean</name>
    <name type="synonym">Dolichos pruriens</name>
    <dbReference type="NCBI Taxonomy" id="157652"/>
    <lineage>
        <taxon>Eukaryota</taxon>
        <taxon>Viridiplantae</taxon>
        <taxon>Streptophyta</taxon>
        <taxon>Embryophyta</taxon>
        <taxon>Tracheophyta</taxon>
        <taxon>Spermatophyta</taxon>
        <taxon>Magnoliopsida</taxon>
        <taxon>eudicotyledons</taxon>
        <taxon>Gunneridae</taxon>
        <taxon>Pentapetalae</taxon>
        <taxon>rosids</taxon>
        <taxon>fabids</taxon>
        <taxon>Fabales</taxon>
        <taxon>Fabaceae</taxon>
        <taxon>Papilionoideae</taxon>
        <taxon>50 kb inversion clade</taxon>
        <taxon>NPAAA clade</taxon>
        <taxon>indigoferoid/millettioid clade</taxon>
        <taxon>Phaseoleae</taxon>
        <taxon>Mucuna</taxon>
    </lineage>
</organism>
<keyword evidence="3" id="KW-1185">Reference proteome</keyword>
<name>A0A371I6L3_MUCPR</name>
<protein>
    <submittedName>
        <fullName evidence="2">Uncharacterized protein</fullName>
    </submittedName>
</protein>
<feature type="non-terminal residue" evidence="2">
    <location>
        <position position="1"/>
    </location>
</feature>
<feature type="compositionally biased region" description="Basic residues" evidence="1">
    <location>
        <begin position="71"/>
        <end position="81"/>
    </location>
</feature>
<dbReference type="EMBL" id="QJKJ01000798">
    <property type="protein sequence ID" value="RDY10680.1"/>
    <property type="molecule type" value="Genomic_DNA"/>
</dbReference>
<reference evidence="2" key="1">
    <citation type="submission" date="2018-05" db="EMBL/GenBank/DDBJ databases">
        <title>Draft genome of Mucuna pruriens seed.</title>
        <authorList>
            <person name="Nnadi N.E."/>
            <person name="Vos R."/>
            <person name="Hasami M.H."/>
            <person name="Devisetty U.K."/>
            <person name="Aguiy J.C."/>
        </authorList>
    </citation>
    <scope>NUCLEOTIDE SEQUENCE [LARGE SCALE GENOMIC DNA]</scope>
    <source>
        <strain evidence="2">JCA_2017</strain>
    </source>
</reference>
<gene>
    <name evidence="2" type="ORF">CR513_04772</name>
</gene>
<accession>A0A371I6L3</accession>
<evidence type="ECO:0000256" key="1">
    <source>
        <dbReference type="SAM" id="MobiDB-lite"/>
    </source>
</evidence>
<proteinExistence type="predicted"/>
<dbReference type="AlphaFoldDB" id="A0A371I6L3"/>
<dbReference type="Proteomes" id="UP000257109">
    <property type="component" value="Unassembled WGS sequence"/>
</dbReference>
<evidence type="ECO:0000313" key="3">
    <source>
        <dbReference type="Proteomes" id="UP000257109"/>
    </source>
</evidence>
<evidence type="ECO:0000313" key="2">
    <source>
        <dbReference type="EMBL" id="RDY10680.1"/>
    </source>
</evidence>
<sequence length="100" mass="11556">MDYRERGSISKNEDNAGYTPILKRSTPCTPFLFTCLSLMMLSVQQLSKKGKGTNDQYTFSARAREKISKNKKDHLRKSKGKRREDRGSRGCLFWSWLTTS</sequence>